<protein>
    <submittedName>
        <fullName evidence="2">Uncharacterized protein</fullName>
    </submittedName>
</protein>
<organism evidence="2 3">
    <name type="scientific">Devosia aurantiaca</name>
    <dbReference type="NCBI Taxonomy" id="2714858"/>
    <lineage>
        <taxon>Bacteria</taxon>
        <taxon>Pseudomonadati</taxon>
        <taxon>Pseudomonadota</taxon>
        <taxon>Alphaproteobacteria</taxon>
        <taxon>Hyphomicrobiales</taxon>
        <taxon>Devosiaceae</taxon>
        <taxon>Devosia</taxon>
    </lineage>
</organism>
<accession>A0A6M1SKL3</accession>
<dbReference type="Proteomes" id="UP000474802">
    <property type="component" value="Unassembled WGS sequence"/>
</dbReference>
<comment type="caution">
    <text evidence="2">The sequence shown here is derived from an EMBL/GenBank/DDBJ whole genome shotgun (WGS) entry which is preliminary data.</text>
</comment>
<feature type="transmembrane region" description="Helical" evidence="1">
    <location>
        <begin position="45"/>
        <end position="70"/>
    </location>
</feature>
<keyword evidence="1" id="KW-0812">Transmembrane</keyword>
<keyword evidence="1" id="KW-0472">Membrane</keyword>
<dbReference type="EMBL" id="JAALFG010000001">
    <property type="protein sequence ID" value="NGP17026.1"/>
    <property type="molecule type" value="Genomic_DNA"/>
</dbReference>
<keyword evidence="3" id="KW-1185">Reference proteome</keyword>
<reference evidence="2 3" key="2">
    <citation type="submission" date="2020-03" db="EMBL/GenBank/DDBJ databases">
        <title>Devosia chinhatensis sp. nov., isolated from a hexachlorocyclohexane (HCH) dump site in India.</title>
        <authorList>
            <person name="Kumar M."/>
            <person name="Lal R."/>
        </authorList>
    </citation>
    <scope>NUCLEOTIDE SEQUENCE [LARGE SCALE GENOMIC DNA]</scope>
    <source>
        <strain evidence="2 3">H239</strain>
    </source>
</reference>
<name>A0A6M1SKL3_9HYPH</name>
<reference evidence="2 3" key="1">
    <citation type="submission" date="2020-02" db="EMBL/GenBank/DDBJ databases">
        <authorList>
            <person name="Khan S.A."/>
            <person name="Jeon C.O."/>
            <person name="Chun B.H."/>
        </authorList>
    </citation>
    <scope>NUCLEOTIDE SEQUENCE [LARGE SCALE GENOMIC DNA]</scope>
    <source>
        <strain evidence="2 3">H239</strain>
    </source>
</reference>
<dbReference type="RefSeq" id="WP_164533249.1">
    <property type="nucleotide sequence ID" value="NZ_JAALFG010000001.1"/>
</dbReference>
<evidence type="ECO:0000313" key="3">
    <source>
        <dbReference type="Proteomes" id="UP000474802"/>
    </source>
</evidence>
<evidence type="ECO:0000256" key="1">
    <source>
        <dbReference type="SAM" id="Phobius"/>
    </source>
</evidence>
<gene>
    <name evidence="2" type="ORF">G5575_04390</name>
</gene>
<sequence length="90" mass="10515">MRGGLLFLGMAILLFGYAVHGLLSDEVFALKRYSRELILRSEKPLWFGVTILAFFGLGAFMAGISAFLFWSRRKEKEAEERFFRKRKYLQ</sequence>
<proteinExistence type="predicted"/>
<dbReference type="AlphaFoldDB" id="A0A6M1SKL3"/>
<keyword evidence="1" id="KW-1133">Transmembrane helix</keyword>
<evidence type="ECO:0000313" key="2">
    <source>
        <dbReference type="EMBL" id="NGP17026.1"/>
    </source>
</evidence>